<sequence length="509" mass="57303">MEVQHIVIIGGGTAGWLAANHIGKAAQLLPNVKVTLIESPDIPTIGVGEGTVPAIKQSLQSFGIRETDFIRDCDVSFKQSIKFCNWLDKHKHGMGNSYHHLFDVPSPLGTDLTDYWLNQASEQAFTQAVSPQHYICESLKAPKLITTPEYSGKVSYAYHLNAAKFAKLLAGNATTKFGVKHLHANVLDADIDQQGNLTQLKTDKFGDLKFDFYIDCSGFESILLAKKLKVPFVDKSKQLFVNKAIVAQVPITTKDAIPPYTIATAHQAGWIWDIALPERRGTGFVYSDNHMSSAEAEKKFDRYLGGKLANLESREIPMKVGYRAQFWFKNCVALGLAQGFLEPIEATSILLTDFAAGYLAKRLPQTMGQMPSLSARFNDTMTYAWERVVEFAKLHYCISDRTDSDFWIDNRHPDSIPEALKQKMMLWQDYSPITDDLFSRFEVFNIDNYLYVLYGMKYQTQSSQLDRLYCNTAKQQVARIQQIGQSLAAELPEHRALLNKINQFGLKTI</sequence>
<dbReference type="InterPro" id="IPR006905">
    <property type="entry name" value="Flavin_halogenase"/>
</dbReference>
<keyword evidence="2" id="KW-1185">Reference proteome</keyword>
<comment type="caution">
    <text evidence="1">The sequence shown here is derived from an EMBL/GenBank/DDBJ whole genome shotgun (WGS) entry which is preliminary data.</text>
</comment>
<dbReference type="SUPFAM" id="SSF51905">
    <property type="entry name" value="FAD/NAD(P)-binding domain"/>
    <property type="match status" value="1"/>
</dbReference>
<protein>
    <submittedName>
        <fullName evidence="1">Tryptophan 7-halogenase</fullName>
    </submittedName>
</protein>
<organism evidence="1 2">
    <name type="scientific">Shewanella electrodiphila</name>
    <dbReference type="NCBI Taxonomy" id="934143"/>
    <lineage>
        <taxon>Bacteria</taxon>
        <taxon>Pseudomonadati</taxon>
        <taxon>Pseudomonadota</taxon>
        <taxon>Gammaproteobacteria</taxon>
        <taxon>Alteromonadales</taxon>
        <taxon>Shewanellaceae</taxon>
        <taxon>Shewanella</taxon>
    </lineage>
</organism>
<dbReference type="PIRSF" id="PIRSF011396">
    <property type="entry name" value="Trp_halogenase"/>
    <property type="match status" value="1"/>
</dbReference>
<dbReference type="EMBL" id="JAKIKU010000001">
    <property type="protein sequence ID" value="MCL1044083.1"/>
    <property type="molecule type" value="Genomic_DNA"/>
</dbReference>
<evidence type="ECO:0000313" key="2">
    <source>
        <dbReference type="Proteomes" id="UP001202134"/>
    </source>
</evidence>
<reference evidence="1 2" key="1">
    <citation type="submission" date="2022-01" db="EMBL/GenBank/DDBJ databases">
        <title>Whole genome-based taxonomy of the Shewanellaceae.</title>
        <authorList>
            <person name="Martin-Rodriguez A.J."/>
        </authorList>
    </citation>
    <scope>NUCLEOTIDE SEQUENCE [LARGE SCALE GENOMIC DNA]</scope>
    <source>
        <strain evidence="1 2">DSM 24955</strain>
    </source>
</reference>
<dbReference type="RefSeq" id="WP_248954557.1">
    <property type="nucleotide sequence ID" value="NZ_JAKIKU010000001.1"/>
</dbReference>
<dbReference type="InterPro" id="IPR033856">
    <property type="entry name" value="Trp_halogen"/>
</dbReference>
<evidence type="ECO:0000313" key="1">
    <source>
        <dbReference type="EMBL" id="MCL1044083.1"/>
    </source>
</evidence>
<dbReference type="Pfam" id="PF04820">
    <property type="entry name" value="Trp_halogenase"/>
    <property type="match status" value="1"/>
</dbReference>
<dbReference type="Gene3D" id="3.50.50.60">
    <property type="entry name" value="FAD/NAD(P)-binding domain"/>
    <property type="match status" value="1"/>
</dbReference>
<dbReference type="InterPro" id="IPR036188">
    <property type="entry name" value="FAD/NAD-bd_sf"/>
</dbReference>
<gene>
    <name evidence="1" type="ORF">L2737_01875</name>
</gene>
<dbReference type="PANTHER" id="PTHR43747:SF4">
    <property type="entry name" value="FLAVIN-DEPENDENT TRYPTOPHAN HALOGENASE"/>
    <property type="match status" value="1"/>
</dbReference>
<name>A0ABT0KJR5_9GAMM</name>
<dbReference type="PANTHER" id="PTHR43747">
    <property type="entry name" value="FAD-BINDING PROTEIN"/>
    <property type="match status" value="1"/>
</dbReference>
<proteinExistence type="predicted"/>
<accession>A0ABT0KJR5</accession>
<dbReference type="InterPro" id="IPR050816">
    <property type="entry name" value="Flavin-dep_Halogenase_NPB"/>
</dbReference>
<dbReference type="Proteomes" id="UP001202134">
    <property type="component" value="Unassembled WGS sequence"/>
</dbReference>